<evidence type="ECO:0000313" key="3">
    <source>
        <dbReference type="Proteomes" id="UP001633002"/>
    </source>
</evidence>
<protein>
    <submittedName>
        <fullName evidence="2">Uncharacterized protein</fullName>
    </submittedName>
</protein>
<dbReference type="AlphaFoldDB" id="A0ABD3HS98"/>
<proteinExistence type="predicted"/>
<accession>A0ABD3HS98</accession>
<evidence type="ECO:0000256" key="1">
    <source>
        <dbReference type="SAM" id="MobiDB-lite"/>
    </source>
</evidence>
<feature type="compositionally biased region" description="Basic and acidic residues" evidence="1">
    <location>
        <begin position="19"/>
        <end position="33"/>
    </location>
</feature>
<dbReference type="Proteomes" id="UP001633002">
    <property type="component" value="Unassembled WGS sequence"/>
</dbReference>
<name>A0ABD3HS98_9MARC</name>
<feature type="region of interest" description="Disordered" evidence="1">
    <location>
        <begin position="1"/>
        <end position="37"/>
    </location>
</feature>
<feature type="region of interest" description="Disordered" evidence="1">
    <location>
        <begin position="49"/>
        <end position="97"/>
    </location>
</feature>
<dbReference type="EMBL" id="JBJQOH010000003">
    <property type="protein sequence ID" value="KAL3693209.1"/>
    <property type="molecule type" value="Genomic_DNA"/>
</dbReference>
<gene>
    <name evidence="2" type="ORF">R1sor_006860</name>
</gene>
<feature type="compositionally biased region" description="Basic and acidic residues" evidence="1">
    <location>
        <begin position="49"/>
        <end position="71"/>
    </location>
</feature>
<evidence type="ECO:0000313" key="2">
    <source>
        <dbReference type="EMBL" id="KAL3693209.1"/>
    </source>
</evidence>
<comment type="caution">
    <text evidence="2">The sequence shown here is derived from an EMBL/GenBank/DDBJ whole genome shotgun (WGS) entry which is preliminary data.</text>
</comment>
<organism evidence="2 3">
    <name type="scientific">Riccia sorocarpa</name>
    <dbReference type="NCBI Taxonomy" id="122646"/>
    <lineage>
        <taxon>Eukaryota</taxon>
        <taxon>Viridiplantae</taxon>
        <taxon>Streptophyta</taxon>
        <taxon>Embryophyta</taxon>
        <taxon>Marchantiophyta</taxon>
        <taxon>Marchantiopsida</taxon>
        <taxon>Marchantiidae</taxon>
        <taxon>Marchantiales</taxon>
        <taxon>Ricciaceae</taxon>
        <taxon>Riccia</taxon>
    </lineage>
</organism>
<sequence length="97" mass="10940">MCEPRDPGSNPTPSLFEEGENRAKTKLRGKEQGDPSSVLTLMRSRERAGGCVWKTEDGRKEEETRVTDVTRRRERAGGSVWKTEDARKEEETDEDGG</sequence>
<keyword evidence="3" id="KW-1185">Reference proteome</keyword>
<reference evidence="2 3" key="1">
    <citation type="submission" date="2024-09" db="EMBL/GenBank/DDBJ databases">
        <title>Chromosome-scale assembly of Riccia sorocarpa.</title>
        <authorList>
            <person name="Paukszto L."/>
        </authorList>
    </citation>
    <scope>NUCLEOTIDE SEQUENCE [LARGE SCALE GENOMIC DNA]</scope>
    <source>
        <strain evidence="2">LP-2024</strain>
        <tissue evidence="2">Aerial parts of the thallus</tissue>
    </source>
</reference>